<reference evidence="3" key="1">
    <citation type="submission" date="2018-05" db="EMBL/GenBank/DDBJ databases">
        <title>Genome Sequencing of selected type strains of the family Eggerthellaceae.</title>
        <authorList>
            <person name="Danylec N."/>
            <person name="Stoll D.A."/>
            <person name="Doetsch A."/>
            <person name="Huch M."/>
        </authorList>
    </citation>
    <scope>NUCLEOTIDE SEQUENCE [LARGE SCALE GENOMIC DNA]</scope>
    <source>
        <strain evidence="3">DSM 27213</strain>
    </source>
</reference>
<dbReference type="Proteomes" id="UP000468327">
    <property type="component" value="Unassembled WGS sequence"/>
</dbReference>
<dbReference type="AlphaFoldDB" id="A0A1Y4FX79"/>
<reference evidence="2" key="2">
    <citation type="journal article" date="2019" name="Int. J. Syst. Evol. Microbiol.">
        <title>Gordonibacter faecihominis is a later heterotypic synonym of Gordonibacter urolithinfaciens.</title>
        <authorList>
            <person name="Danylec N."/>
            <person name="Stoll D.A."/>
            <person name="Huch M."/>
        </authorList>
    </citation>
    <scope>NUCLEOTIDE SEQUENCE</scope>
    <source>
        <strain evidence="2">DSM 27213</strain>
    </source>
</reference>
<comment type="caution">
    <text evidence="2">The sequence shown here is derived from an EMBL/GenBank/DDBJ whole genome shotgun (WGS) entry which is preliminary data.</text>
</comment>
<dbReference type="EMBL" id="WPOC01000003">
    <property type="protein sequence ID" value="MVN14229.1"/>
    <property type="molecule type" value="Genomic_DNA"/>
</dbReference>
<evidence type="ECO:0000313" key="1">
    <source>
        <dbReference type="EMBL" id="MVN14229.1"/>
    </source>
</evidence>
<organism evidence="2 3">
    <name type="scientific">Gordonibacter urolithinfaciens</name>
    <dbReference type="NCBI Taxonomy" id="1335613"/>
    <lineage>
        <taxon>Bacteria</taxon>
        <taxon>Bacillati</taxon>
        <taxon>Actinomycetota</taxon>
        <taxon>Coriobacteriia</taxon>
        <taxon>Eggerthellales</taxon>
        <taxon>Eggerthellaceae</taxon>
        <taxon>Gordonibacter</taxon>
    </lineage>
</organism>
<evidence type="ECO:0000313" key="3">
    <source>
        <dbReference type="Proteomes" id="UP000285258"/>
    </source>
</evidence>
<gene>
    <name evidence="2" type="ORF">DMP12_05155</name>
    <name evidence="1" type="ORF">GO738_02495</name>
</gene>
<dbReference type="GeneID" id="97353375"/>
<name>A0A1Y4FX79_9ACTN</name>
<evidence type="ECO:0000313" key="2">
    <source>
        <dbReference type="EMBL" id="ROT90870.1"/>
    </source>
</evidence>
<dbReference type="RefSeq" id="WP_087190444.1">
    <property type="nucleotide sequence ID" value="NZ_BAABZN010000001.1"/>
</dbReference>
<dbReference type="EMBL" id="QIBW01000004">
    <property type="protein sequence ID" value="ROT90870.1"/>
    <property type="molecule type" value="Genomic_DNA"/>
</dbReference>
<protein>
    <submittedName>
        <fullName evidence="2">Oxidoreductase</fullName>
    </submittedName>
</protein>
<evidence type="ECO:0000313" key="4">
    <source>
        <dbReference type="Proteomes" id="UP000468327"/>
    </source>
</evidence>
<reference evidence="1 4" key="4">
    <citation type="submission" date="2019-11" db="EMBL/GenBank/DDBJ databases">
        <title>Whole genome shotgun sequencing (WGS) data from Adlercreutzia equolifaciens ResAG-91, Eggerthella lenta MRI-F36, MRI-F37, MRI-F40, ResAG-49, ResAG-88, ResAG-121, ResAG-145, and Gordonibacter sp. ResAG-5, ResAG-26, ResAG-43, ResAG-50, ResAG-59.</title>
        <authorList>
            <person name="Stoll D.A."/>
            <person name="Danylec N."/>
            <person name="Franz C.M.A.P."/>
            <person name="Huch M."/>
        </authorList>
    </citation>
    <scope>NUCLEOTIDE SEQUENCE [LARGE SCALE GENOMIC DNA]</scope>
    <source>
        <strain evidence="1 4">ResAG-59</strain>
    </source>
</reference>
<keyword evidence="4" id="KW-1185">Reference proteome</keyword>
<dbReference type="Proteomes" id="UP000285258">
    <property type="component" value="Unassembled WGS sequence"/>
</dbReference>
<proteinExistence type="predicted"/>
<reference evidence="2" key="3">
    <citation type="journal article" date="2019" name="Microbiol. Resour. Announc.">
        <title>Draft Genome Sequences of Type Strains of Gordonibacter faecihominis, Paraeggerthella hongkongensis, Parvibacter caecicola,Slackia equolifaciens, Slackia faecicanis, and Slackia isoflavoniconvertens.</title>
        <authorList>
            <person name="Danylec N."/>
            <person name="Stoll D.A."/>
            <person name="Dotsch A."/>
            <person name="Huch M."/>
        </authorList>
    </citation>
    <scope>NUCLEOTIDE SEQUENCE</scope>
    <source>
        <strain evidence="2">DSM 27213</strain>
    </source>
</reference>
<sequence>MADQKYALLVDYTYFSGNHAAEIACKEELGLPLDQFGIKEVEVGPFRKGEGSDGDAWEWFYIPCPTSIFSEHWGTGGDKAGQRPLAVQVEESASMYYGTLEEMQAKMAEFDRPMVLFQL</sequence>
<accession>A0A1Y4FX79</accession>